<evidence type="ECO:0000256" key="8">
    <source>
        <dbReference type="ARBA" id="ARBA00023239"/>
    </source>
</evidence>
<gene>
    <name evidence="13" type="ORF">CYCCA115_LOCUS11312</name>
</gene>
<dbReference type="AlphaFoldDB" id="A0AAD2FPK9"/>
<keyword evidence="5" id="KW-0210">Decarboxylase</keyword>
<comment type="catalytic activity">
    <reaction evidence="1">
        <text>1-(2-carboxyphenylamino)-1-deoxy-D-ribulose 5-phosphate + H(+) = (1S,2R)-1-C-(indol-3-yl)glycerol 3-phosphate + CO2 + H2O</text>
        <dbReference type="Rhea" id="RHEA:23476"/>
        <dbReference type="ChEBI" id="CHEBI:15377"/>
        <dbReference type="ChEBI" id="CHEBI:15378"/>
        <dbReference type="ChEBI" id="CHEBI:16526"/>
        <dbReference type="ChEBI" id="CHEBI:58613"/>
        <dbReference type="ChEBI" id="CHEBI:58866"/>
        <dbReference type="EC" id="4.1.1.48"/>
    </reaction>
</comment>
<feature type="signal peptide" evidence="10">
    <location>
        <begin position="1"/>
        <end position="20"/>
    </location>
</feature>
<dbReference type="InterPro" id="IPR045186">
    <property type="entry name" value="Indole-3-glycerol_P_synth"/>
</dbReference>
<evidence type="ECO:0000256" key="10">
    <source>
        <dbReference type="SAM" id="SignalP"/>
    </source>
</evidence>
<dbReference type="InterPro" id="IPR013702">
    <property type="entry name" value="FIST_domain_N"/>
</dbReference>
<evidence type="ECO:0000313" key="13">
    <source>
        <dbReference type="EMBL" id="CAJ1947795.1"/>
    </source>
</evidence>
<dbReference type="Pfam" id="PF08495">
    <property type="entry name" value="FIST"/>
    <property type="match status" value="1"/>
</dbReference>
<keyword evidence="8" id="KW-0456">Lyase</keyword>
<accession>A0AAD2FPK9</accession>
<reference evidence="13" key="1">
    <citation type="submission" date="2023-08" db="EMBL/GenBank/DDBJ databases">
        <authorList>
            <person name="Audoor S."/>
            <person name="Bilcke G."/>
        </authorList>
    </citation>
    <scope>NUCLEOTIDE SEQUENCE</scope>
</reference>
<sequence length="1008" mass="108350">MQLTLLTWSAALLSISYTAAFQPSPLQKRANSQHINIHTGSLQNEKLKASSPFSDNHGSRRPSASKLFMASASSPSDPQILASGYSEQMILKDAVQEAITMAITEGLPPIIDGTTQIIDLAIVSVNSLYDGSASPSEVVPTILSYAKELGYDIQNLVGSYSGGLVSSRPNPAAFNNRNNNNSNDADDQEMIRSCLPIEREGVPGVSVTLCILPDVQVQSFHVEGDDVPDDVGRVEPEIWKRAVGLGGFEAVPYALPEDYSSAEDAEDKDAAFFLLPSPAFQNDLDELLRGLEINYPSSHIFGAIASTVSSLSRARLFRYQASDPDGIQTLADGCLGVALSGDLRIKTMIAQGAKPVGGVYRIVKGAETTIQAIALDESATELLQEEEDDQEEEEEEEEEVDESTMSNEERKAKMAAAYAKARIPKPILAEANFLMKTLSDDDQSFMRRALLVGLERGGSLGRSPSELARLAEGKGHQYTVHQVASAGMKDGSVTLSLGSVDIKPGTRLRFFVRESDFAKKELAALWTGYKRRALGANLAGKPAFNPTGCFLFPTLDRGSKFFMGKTGYESEAALDFLPTVPCINGFFSNGVIGSLQTDSPQSEPASLYGSASGYALFGSKSGRPVYTPDSAAAAKASTNGDEDDTEEPDVEDWKVTRLISTDKEKKAPRDENGELILKRREIHSGRAMTVSAVEWSVAERTATPSSVLEGFMWDKENEVDRFRERVPLSNLVSQCKLANIDPAQPKPRDWVGPIMEAAKGGKFVLIPECKRLEPISGSLRKRYDIAKIVTEFCAAGAPAISVNCDAVLFGGSLEDITTAREASSKAALDGASEDGVVVPPVMASDLLLYPYQLYKMRLAGADAVNMIAGALGGKDMLYLAKISQALNMQALLSVTSIAQIKALDIIPTGGIAGLVVSNRNLEDFSFDMTGQQALKLLQSEELKTFREKQGDEFPVFVEGRVGLIDAFGEPDAYLKALQEAGATGAIVAAGVAPDESGEVPLKDFMEAS</sequence>
<dbReference type="SUPFAM" id="SSF51366">
    <property type="entry name" value="Ribulose-phoshate binding barrel"/>
    <property type="match status" value="1"/>
</dbReference>
<keyword evidence="6" id="KW-0822">Tryptophan biosynthesis</keyword>
<evidence type="ECO:0000256" key="5">
    <source>
        <dbReference type="ARBA" id="ARBA00022793"/>
    </source>
</evidence>
<keyword evidence="7" id="KW-0057">Aromatic amino acid biosynthesis</keyword>
<feature type="domain" description="FIST" evidence="12">
    <location>
        <begin position="259"/>
        <end position="370"/>
    </location>
</feature>
<keyword evidence="4" id="KW-0028">Amino-acid biosynthesis</keyword>
<organism evidence="13 14">
    <name type="scientific">Cylindrotheca closterium</name>
    <dbReference type="NCBI Taxonomy" id="2856"/>
    <lineage>
        <taxon>Eukaryota</taxon>
        <taxon>Sar</taxon>
        <taxon>Stramenopiles</taxon>
        <taxon>Ochrophyta</taxon>
        <taxon>Bacillariophyta</taxon>
        <taxon>Bacillariophyceae</taxon>
        <taxon>Bacillariophycidae</taxon>
        <taxon>Bacillariales</taxon>
        <taxon>Bacillariaceae</taxon>
        <taxon>Cylindrotheca</taxon>
    </lineage>
</organism>
<evidence type="ECO:0000259" key="11">
    <source>
        <dbReference type="Pfam" id="PF00218"/>
    </source>
</evidence>
<dbReference type="Gene3D" id="3.20.20.70">
    <property type="entry name" value="Aldolase class I"/>
    <property type="match status" value="1"/>
</dbReference>
<keyword evidence="14" id="KW-1185">Reference proteome</keyword>
<evidence type="ECO:0000313" key="14">
    <source>
        <dbReference type="Proteomes" id="UP001295423"/>
    </source>
</evidence>
<keyword evidence="10" id="KW-0732">Signal</keyword>
<evidence type="ECO:0000256" key="4">
    <source>
        <dbReference type="ARBA" id="ARBA00022605"/>
    </source>
</evidence>
<feature type="compositionally biased region" description="Acidic residues" evidence="9">
    <location>
        <begin position="383"/>
        <end position="402"/>
    </location>
</feature>
<evidence type="ECO:0000256" key="3">
    <source>
        <dbReference type="ARBA" id="ARBA00012362"/>
    </source>
</evidence>
<dbReference type="GO" id="GO:0004425">
    <property type="term" value="F:indole-3-glycerol-phosphate synthase activity"/>
    <property type="evidence" value="ECO:0007669"/>
    <property type="project" value="UniProtKB-EC"/>
</dbReference>
<proteinExistence type="predicted"/>
<feature type="compositionally biased region" description="Acidic residues" evidence="9">
    <location>
        <begin position="640"/>
        <end position="650"/>
    </location>
</feature>
<dbReference type="InterPro" id="IPR013798">
    <property type="entry name" value="Indole-3-glycerol_P_synth_dom"/>
</dbReference>
<dbReference type="InterPro" id="IPR011060">
    <property type="entry name" value="RibuloseP-bd_barrel"/>
</dbReference>
<dbReference type="Pfam" id="PF00218">
    <property type="entry name" value="IGPS"/>
    <property type="match status" value="1"/>
</dbReference>
<evidence type="ECO:0000256" key="6">
    <source>
        <dbReference type="ARBA" id="ARBA00022822"/>
    </source>
</evidence>
<dbReference type="PANTHER" id="PTHR22854:SF2">
    <property type="entry name" value="INDOLE-3-GLYCEROL-PHOSPHATE SYNTHASE"/>
    <property type="match status" value="1"/>
</dbReference>
<evidence type="ECO:0000256" key="1">
    <source>
        <dbReference type="ARBA" id="ARBA00001633"/>
    </source>
</evidence>
<evidence type="ECO:0000256" key="9">
    <source>
        <dbReference type="SAM" id="MobiDB-lite"/>
    </source>
</evidence>
<evidence type="ECO:0000256" key="2">
    <source>
        <dbReference type="ARBA" id="ARBA00004696"/>
    </source>
</evidence>
<feature type="region of interest" description="Disordered" evidence="9">
    <location>
        <begin position="628"/>
        <end position="650"/>
    </location>
</feature>
<dbReference type="Proteomes" id="UP001295423">
    <property type="component" value="Unassembled WGS sequence"/>
</dbReference>
<feature type="region of interest" description="Disordered" evidence="9">
    <location>
        <begin position="383"/>
        <end position="411"/>
    </location>
</feature>
<name>A0AAD2FPK9_9STRA</name>
<protein>
    <recommendedName>
        <fullName evidence="3">indole-3-glycerol-phosphate synthase</fullName>
        <ecNumber evidence="3">4.1.1.48</ecNumber>
    </recommendedName>
</protein>
<comment type="pathway">
    <text evidence="2">Amino-acid biosynthesis; L-tryptophan biosynthesis; L-tryptophan from chorismate: step 4/5.</text>
</comment>
<dbReference type="PANTHER" id="PTHR22854">
    <property type="entry name" value="TRYPTOPHAN BIOSYNTHESIS PROTEIN"/>
    <property type="match status" value="1"/>
</dbReference>
<feature type="chain" id="PRO_5042156289" description="indole-3-glycerol-phosphate synthase" evidence="10">
    <location>
        <begin position="21"/>
        <end position="1008"/>
    </location>
</feature>
<dbReference type="EMBL" id="CAKOGP040001736">
    <property type="protein sequence ID" value="CAJ1947795.1"/>
    <property type="molecule type" value="Genomic_DNA"/>
</dbReference>
<dbReference type="InterPro" id="IPR013785">
    <property type="entry name" value="Aldolase_TIM"/>
</dbReference>
<dbReference type="EC" id="4.1.1.48" evidence="3"/>
<dbReference type="GO" id="GO:0004640">
    <property type="term" value="F:phosphoribosylanthranilate isomerase activity"/>
    <property type="evidence" value="ECO:0007669"/>
    <property type="project" value="TreeGrafter"/>
</dbReference>
<dbReference type="GO" id="GO:0000162">
    <property type="term" value="P:L-tryptophan biosynthetic process"/>
    <property type="evidence" value="ECO:0007669"/>
    <property type="project" value="UniProtKB-KW"/>
</dbReference>
<evidence type="ECO:0000259" key="12">
    <source>
        <dbReference type="Pfam" id="PF08495"/>
    </source>
</evidence>
<feature type="domain" description="Indole-3-glycerol phosphate synthase" evidence="11">
    <location>
        <begin position="711"/>
        <end position="935"/>
    </location>
</feature>
<comment type="caution">
    <text evidence="13">The sequence shown here is derived from an EMBL/GenBank/DDBJ whole genome shotgun (WGS) entry which is preliminary data.</text>
</comment>
<evidence type="ECO:0000256" key="7">
    <source>
        <dbReference type="ARBA" id="ARBA00023141"/>
    </source>
</evidence>